<dbReference type="InterPro" id="IPR025535">
    <property type="entry name" value="DUF4421"/>
</dbReference>
<dbReference type="EMBL" id="JRHC01000005">
    <property type="protein sequence ID" value="KJF42599.1"/>
    <property type="molecule type" value="Genomic_DNA"/>
</dbReference>
<evidence type="ECO:0000313" key="1">
    <source>
        <dbReference type="EMBL" id="KJF42599.1"/>
    </source>
</evidence>
<keyword evidence="2" id="KW-1185">Reference proteome</keyword>
<comment type="caution">
    <text evidence="1">The sequence shown here is derived from an EMBL/GenBank/DDBJ whole genome shotgun (WGS) entry which is preliminary data.</text>
</comment>
<reference evidence="1 2" key="1">
    <citation type="submission" date="2014-09" db="EMBL/GenBank/DDBJ databases">
        <title>Draft Genome Sequence of Draconibacterium sp. JN14CK-3.</title>
        <authorList>
            <person name="Dong C."/>
            <person name="Lai Q."/>
            <person name="Shao Z."/>
        </authorList>
    </citation>
    <scope>NUCLEOTIDE SEQUENCE [LARGE SCALE GENOMIC DNA]</scope>
    <source>
        <strain evidence="1 2">JN14CK-3</strain>
    </source>
</reference>
<protein>
    <recommendedName>
        <fullName evidence="3">DUF4421 domain-containing protein</fullName>
    </recommendedName>
</protein>
<evidence type="ECO:0000313" key="2">
    <source>
        <dbReference type="Proteomes" id="UP000032544"/>
    </source>
</evidence>
<sequence>MKLICTFLFSGFLFLNGYAQKEENKTATGKNAFIEKHKQQLAIKLSFTNNTEFFQIYQQNQGYTIKPNTSIKTNLIFSYRAFLFGIGYSPRFIPGNDDEQQKGRSKIFWTGTNVNLPHWTQHLEYTKIKGFYFHSSSNLLQSGSKDANYTKLPDLNYTRISGYTAYKLNPNFSFSAIETQTERQLKSAGSLVPTFVYRYYIIDDKKELSPNNSSQKSNNLSLSLQLGYFYTWVVNKSFFVSAGAATGGGIIHTNLETRFYTTRYKTITNYAVFRAKAMLAAGYNADRFFTGIQLTGNLEEYKQQKTTATLNENFQFQLYAGYRFDAPKFLRSIFIE</sequence>
<evidence type="ECO:0008006" key="3">
    <source>
        <dbReference type="Google" id="ProtNLM"/>
    </source>
</evidence>
<dbReference type="RefSeq" id="WP_045032429.1">
    <property type="nucleotide sequence ID" value="NZ_JRHC01000005.1"/>
</dbReference>
<accession>A0A0D8J731</accession>
<dbReference type="Proteomes" id="UP000032544">
    <property type="component" value="Unassembled WGS sequence"/>
</dbReference>
<dbReference type="AlphaFoldDB" id="A0A0D8J731"/>
<dbReference type="STRING" id="1544798.LH29_18820"/>
<dbReference type="OrthoDB" id="975269at2"/>
<organism evidence="1 2">
    <name type="scientific">Draconibacterium sediminis</name>
    <dbReference type="NCBI Taxonomy" id="1544798"/>
    <lineage>
        <taxon>Bacteria</taxon>
        <taxon>Pseudomonadati</taxon>
        <taxon>Bacteroidota</taxon>
        <taxon>Bacteroidia</taxon>
        <taxon>Marinilabiliales</taxon>
        <taxon>Prolixibacteraceae</taxon>
        <taxon>Draconibacterium</taxon>
    </lineage>
</organism>
<gene>
    <name evidence="1" type="ORF">LH29_18820</name>
</gene>
<proteinExistence type="predicted"/>
<name>A0A0D8J731_9BACT</name>
<dbReference type="Pfam" id="PF14391">
    <property type="entry name" value="DUF4421"/>
    <property type="match status" value="1"/>
</dbReference>